<dbReference type="Proteomes" id="UP001519332">
    <property type="component" value="Unassembled WGS sequence"/>
</dbReference>
<name>A0ABS4T8I6_9PSEU</name>
<comment type="caution">
    <text evidence="2">The sequence shown here is derived from an EMBL/GenBank/DDBJ whole genome shotgun (WGS) entry which is preliminary data.</text>
</comment>
<organism evidence="2 3">
    <name type="scientific">Kibdelosporangium banguiense</name>
    <dbReference type="NCBI Taxonomy" id="1365924"/>
    <lineage>
        <taxon>Bacteria</taxon>
        <taxon>Bacillati</taxon>
        <taxon>Actinomycetota</taxon>
        <taxon>Actinomycetes</taxon>
        <taxon>Pseudonocardiales</taxon>
        <taxon>Pseudonocardiaceae</taxon>
        <taxon>Kibdelosporangium</taxon>
    </lineage>
</organism>
<reference evidence="2 3" key="1">
    <citation type="submission" date="2021-03" db="EMBL/GenBank/DDBJ databases">
        <title>Sequencing the genomes of 1000 actinobacteria strains.</title>
        <authorList>
            <person name="Klenk H.-P."/>
        </authorList>
    </citation>
    <scope>NUCLEOTIDE SEQUENCE [LARGE SCALE GENOMIC DNA]</scope>
    <source>
        <strain evidence="2 3">DSM 46670</strain>
    </source>
</reference>
<proteinExistence type="predicted"/>
<dbReference type="RefSeq" id="WP_209633997.1">
    <property type="nucleotide sequence ID" value="NZ_JAGINW010000001.1"/>
</dbReference>
<evidence type="ECO:0000313" key="2">
    <source>
        <dbReference type="EMBL" id="MBP2320138.1"/>
    </source>
</evidence>
<evidence type="ECO:0000256" key="1">
    <source>
        <dbReference type="SAM" id="SignalP"/>
    </source>
</evidence>
<evidence type="ECO:0008006" key="4">
    <source>
        <dbReference type="Google" id="ProtNLM"/>
    </source>
</evidence>
<dbReference type="EMBL" id="JAGINW010000001">
    <property type="protein sequence ID" value="MBP2320138.1"/>
    <property type="molecule type" value="Genomic_DNA"/>
</dbReference>
<protein>
    <recommendedName>
        <fullName evidence="4">DUF4352 domain-containing protein</fullName>
    </recommendedName>
</protein>
<feature type="chain" id="PRO_5045170828" description="DUF4352 domain-containing protein" evidence="1">
    <location>
        <begin position="18"/>
        <end position="183"/>
    </location>
</feature>
<dbReference type="PROSITE" id="PS51257">
    <property type="entry name" value="PROKAR_LIPOPROTEIN"/>
    <property type="match status" value="1"/>
</dbReference>
<gene>
    <name evidence="2" type="ORF">JOF56_000523</name>
</gene>
<evidence type="ECO:0000313" key="3">
    <source>
        <dbReference type="Proteomes" id="UP001519332"/>
    </source>
</evidence>
<accession>A0ABS4T8I6</accession>
<sequence>MKTVGLAVAACALVALATGCGAGVMSSASATGVSPVAAPTRNGEVPVAIADRPAKFGERRAAGDSLLVTLPAPKSFVPGENAYPRARRAVAFEIAIENQGSRIYRPTQLRVTVVTPDGHTADPVVDKAQGYSGGVSADIEVPSGKSTKLTLAFAMPQDPVDVRVLIQPDVAAAGARAEFEGSA</sequence>
<keyword evidence="1" id="KW-0732">Signal</keyword>
<feature type="signal peptide" evidence="1">
    <location>
        <begin position="1"/>
        <end position="17"/>
    </location>
</feature>
<keyword evidence="3" id="KW-1185">Reference proteome</keyword>